<evidence type="ECO:0000256" key="1">
    <source>
        <dbReference type="ARBA" id="ARBA00004383"/>
    </source>
</evidence>
<keyword evidence="13" id="KW-1185">Reference proteome</keyword>
<evidence type="ECO:0000256" key="4">
    <source>
        <dbReference type="ARBA" id="ARBA00022475"/>
    </source>
</evidence>
<feature type="region of interest" description="Disordered" evidence="10">
    <location>
        <begin position="1"/>
        <end position="61"/>
    </location>
</feature>
<dbReference type="AlphaFoldDB" id="A0A7W6JVF8"/>
<evidence type="ECO:0000256" key="3">
    <source>
        <dbReference type="ARBA" id="ARBA00022448"/>
    </source>
</evidence>
<dbReference type="InterPro" id="IPR037682">
    <property type="entry name" value="TonB_C"/>
</dbReference>
<feature type="domain" description="TonB C-terminal" evidence="11">
    <location>
        <begin position="63"/>
        <end position="159"/>
    </location>
</feature>
<dbReference type="Gene3D" id="3.30.1150.10">
    <property type="match status" value="1"/>
</dbReference>
<dbReference type="InterPro" id="IPR006260">
    <property type="entry name" value="TonB/TolA_C"/>
</dbReference>
<keyword evidence="3" id="KW-0813">Transport</keyword>
<keyword evidence="6" id="KW-0812">Transmembrane</keyword>
<accession>A0A7W6JVF8</accession>
<dbReference type="SUPFAM" id="SSF74653">
    <property type="entry name" value="TolA/TonB C-terminal domain"/>
    <property type="match status" value="1"/>
</dbReference>
<reference evidence="12 13" key="1">
    <citation type="submission" date="2020-08" db="EMBL/GenBank/DDBJ databases">
        <title>Genomic Encyclopedia of Type Strains, Phase IV (KMG-IV): sequencing the most valuable type-strain genomes for metagenomic binning, comparative biology and taxonomic classification.</title>
        <authorList>
            <person name="Goeker M."/>
        </authorList>
    </citation>
    <scope>NUCLEOTIDE SEQUENCE [LARGE SCALE GENOMIC DNA]</scope>
    <source>
        <strain evidence="12 13">DSM 101806</strain>
    </source>
</reference>
<dbReference type="Proteomes" id="UP000557392">
    <property type="component" value="Unassembled WGS sequence"/>
</dbReference>
<dbReference type="NCBIfam" id="TIGR01352">
    <property type="entry name" value="tonB_Cterm"/>
    <property type="match status" value="1"/>
</dbReference>
<dbReference type="PANTHER" id="PTHR33446">
    <property type="entry name" value="PROTEIN TONB-RELATED"/>
    <property type="match status" value="1"/>
</dbReference>
<comment type="caution">
    <text evidence="12">The sequence shown here is derived from an EMBL/GenBank/DDBJ whole genome shotgun (WGS) entry which is preliminary data.</text>
</comment>
<dbReference type="PROSITE" id="PS52015">
    <property type="entry name" value="TONB_CTD"/>
    <property type="match status" value="1"/>
</dbReference>
<proteinExistence type="inferred from homology"/>
<evidence type="ECO:0000256" key="5">
    <source>
        <dbReference type="ARBA" id="ARBA00022519"/>
    </source>
</evidence>
<dbReference type="Pfam" id="PF03544">
    <property type="entry name" value="TonB_C"/>
    <property type="match status" value="1"/>
</dbReference>
<dbReference type="GO" id="GO:0055085">
    <property type="term" value="P:transmembrane transport"/>
    <property type="evidence" value="ECO:0007669"/>
    <property type="project" value="InterPro"/>
</dbReference>
<keyword evidence="8" id="KW-1133">Transmembrane helix</keyword>
<dbReference type="PANTHER" id="PTHR33446:SF2">
    <property type="entry name" value="PROTEIN TONB"/>
    <property type="match status" value="1"/>
</dbReference>
<dbReference type="GO" id="GO:0015031">
    <property type="term" value="P:protein transport"/>
    <property type="evidence" value="ECO:0007669"/>
    <property type="project" value="UniProtKB-KW"/>
</dbReference>
<evidence type="ECO:0000313" key="13">
    <source>
        <dbReference type="Proteomes" id="UP000557392"/>
    </source>
</evidence>
<comment type="similarity">
    <text evidence="2">Belongs to the TonB family.</text>
</comment>
<evidence type="ECO:0000256" key="10">
    <source>
        <dbReference type="SAM" id="MobiDB-lite"/>
    </source>
</evidence>
<evidence type="ECO:0000259" key="11">
    <source>
        <dbReference type="PROSITE" id="PS52015"/>
    </source>
</evidence>
<keyword evidence="7" id="KW-0653">Protein transport</keyword>
<name>A0A7W6JVF8_9SPHN</name>
<dbReference type="EMBL" id="JACIEH010000002">
    <property type="protein sequence ID" value="MBB4099241.1"/>
    <property type="molecule type" value="Genomic_DNA"/>
</dbReference>
<feature type="compositionally biased region" description="Low complexity" evidence="10">
    <location>
        <begin position="26"/>
        <end position="40"/>
    </location>
</feature>
<dbReference type="InterPro" id="IPR051045">
    <property type="entry name" value="TonB-dependent_transducer"/>
</dbReference>
<dbReference type="GO" id="GO:0098797">
    <property type="term" value="C:plasma membrane protein complex"/>
    <property type="evidence" value="ECO:0007669"/>
    <property type="project" value="TreeGrafter"/>
</dbReference>
<comment type="subcellular location">
    <subcellularLocation>
        <location evidence="1">Cell inner membrane</location>
        <topology evidence="1">Single-pass membrane protein</topology>
        <orientation evidence="1">Periplasmic side</orientation>
    </subcellularLocation>
</comment>
<keyword evidence="9" id="KW-0472">Membrane</keyword>
<sequence>MKADHVATAVTPLADSKRRLAEPVKSSDPASAEAVPAADEAPAKTPSEAQGEHAAVNPSQFSDYQRRLYEAVANGSRYPAEARRLNLSGVTRLAFKVDREGKVLDSWIQESSGSELLDDAALAALERAQPLPPIPVGLPSRLNFVIEIDLSVIRQDASQQAGRK</sequence>
<organism evidence="12 13">
    <name type="scientific">Sphingomonas kyeonggiensis</name>
    <dbReference type="NCBI Taxonomy" id="1268553"/>
    <lineage>
        <taxon>Bacteria</taxon>
        <taxon>Pseudomonadati</taxon>
        <taxon>Pseudomonadota</taxon>
        <taxon>Alphaproteobacteria</taxon>
        <taxon>Sphingomonadales</taxon>
        <taxon>Sphingomonadaceae</taxon>
        <taxon>Sphingomonas</taxon>
    </lineage>
</organism>
<evidence type="ECO:0000256" key="7">
    <source>
        <dbReference type="ARBA" id="ARBA00022927"/>
    </source>
</evidence>
<gene>
    <name evidence="12" type="ORF">GGR46_002805</name>
</gene>
<evidence type="ECO:0000256" key="2">
    <source>
        <dbReference type="ARBA" id="ARBA00006555"/>
    </source>
</evidence>
<evidence type="ECO:0000256" key="8">
    <source>
        <dbReference type="ARBA" id="ARBA00022989"/>
    </source>
</evidence>
<keyword evidence="4" id="KW-1003">Cell membrane</keyword>
<evidence type="ECO:0000256" key="9">
    <source>
        <dbReference type="ARBA" id="ARBA00023136"/>
    </source>
</evidence>
<evidence type="ECO:0000256" key="6">
    <source>
        <dbReference type="ARBA" id="ARBA00022692"/>
    </source>
</evidence>
<keyword evidence="5" id="KW-0997">Cell inner membrane</keyword>
<dbReference type="RefSeq" id="WP_343058162.1">
    <property type="nucleotide sequence ID" value="NZ_JACIEH010000002.1"/>
</dbReference>
<dbReference type="GO" id="GO:0031992">
    <property type="term" value="F:energy transducer activity"/>
    <property type="evidence" value="ECO:0007669"/>
    <property type="project" value="TreeGrafter"/>
</dbReference>
<protein>
    <submittedName>
        <fullName evidence="12">Protein TonB</fullName>
    </submittedName>
</protein>
<evidence type="ECO:0000313" key="12">
    <source>
        <dbReference type="EMBL" id="MBB4099241.1"/>
    </source>
</evidence>